<protein>
    <submittedName>
        <fullName evidence="2">Uncharacterized protein</fullName>
    </submittedName>
</protein>
<gene>
    <name evidence="2" type="ORF">TTEB3V08_LOCUS2314</name>
</gene>
<organism evidence="2">
    <name type="scientific">Timema tahoe</name>
    <dbReference type="NCBI Taxonomy" id="61484"/>
    <lineage>
        <taxon>Eukaryota</taxon>
        <taxon>Metazoa</taxon>
        <taxon>Ecdysozoa</taxon>
        <taxon>Arthropoda</taxon>
        <taxon>Hexapoda</taxon>
        <taxon>Insecta</taxon>
        <taxon>Pterygota</taxon>
        <taxon>Neoptera</taxon>
        <taxon>Polyneoptera</taxon>
        <taxon>Phasmatodea</taxon>
        <taxon>Timematodea</taxon>
        <taxon>Timematoidea</taxon>
        <taxon>Timematidae</taxon>
        <taxon>Timema</taxon>
    </lineage>
</organism>
<feature type="region of interest" description="Disordered" evidence="1">
    <location>
        <begin position="79"/>
        <end position="100"/>
    </location>
</feature>
<dbReference type="EMBL" id="OE000537">
    <property type="protein sequence ID" value="CAD7454200.1"/>
    <property type="molecule type" value="Genomic_DNA"/>
</dbReference>
<sequence length="231" mass="25645">MEWASLAYKTGPFHFGLVFEVIAYSYPIPDINFQVDHPFLAAIWDKKNNLPLFLSRVLEWGFALCPLVAPAACLGEVRKTGTDGRRSGSKRRARGSQDTISDGSAISVNRAIHGRRATSCYCPGKPPLYIHTKPLTCVDGHRADRVDRNKRRGEVSVLHHRLGVHPFERLTTPGQGGFGEVCRGRVKGSPYAELSQERGEVERAAEDSELRERHLSLLGGEPTHELLQGHV</sequence>
<dbReference type="InterPro" id="IPR036186">
    <property type="entry name" value="Serpin_sf"/>
</dbReference>
<proteinExistence type="predicted"/>
<accession>A0A7R9ICN2</accession>
<dbReference type="InterPro" id="IPR042185">
    <property type="entry name" value="Serpin_sf_2"/>
</dbReference>
<reference evidence="2" key="1">
    <citation type="submission" date="2020-11" db="EMBL/GenBank/DDBJ databases">
        <authorList>
            <person name="Tran Van P."/>
        </authorList>
    </citation>
    <scope>NUCLEOTIDE SEQUENCE</scope>
</reference>
<dbReference type="SUPFAM" id="SSF56574">
    <property type="entry name" value="Serpins"/>
    <property type="match status" value="1"/>
</dbReference>
<evidence type="ECO:0000256" key="1">
    <source>
        <dbReference type="SAM" id="MobiDB-lite"/>
    </source>
</evidence>
<evidence type="ECO:0000313" key="2">
    <source>
        <dbReference type="EMBL" id="CAD7454200.1"/>
    </source>
</evidence>
<dbReference type="AlphaFoldDB" id="A0A7R9ICN2"/>
<name>A0A7R9ICN2_9NEOP</name>
<dbReference type="Gene3D" id="2.30.39.10">
    <property type="entry name" value="Alpha-1-antitrypsin, domain 1"/>
    <property type="match status" value="1"/>
</dbReference>